<dbReference type="AlphaFoldDB" id="A0A8W8NYK8"/>
<proteinExistence type="predicted"/>
<protein>
    <recommendedName>
        <fullName evidence="1">SAC3/GANP/THP3 conserved domain-containing protein</fullName>
    </recommendedName>
</protein>
<dbReference type="GO" id="GO:0005813">
    <property type="term" value="C:centrosome"/>
    <property type="evidence" value="ECO:0007669"/>
    <property type="project" value="TreeGrafter"/>
</dbReference>
<dbReference type="InterPro" id="IPR045107">
    <property type="entry name" value="SAC3/GANP/THP3"/>
</dbReference>
<dbReference type="GO" id="GO:0005819">
    <property type="term" value="C:spindle"/>
    <property type="evidence" value="ECO:0007669"/>
    <property type="project" value="TreeGrafter"/>
</dbReference>
<sequence length="88" mass="10357">MERLAPNSTGKCIQMCPAKEKEMRIRENLIHPLEKVYRSERVDQNNDRPWAEVYDFIFDRLRAVRQDMTIQQSDGPVAITLLEYALGF</sequence>
<evidence type="ECO:0000313" key="3">
    <source>
        <dbReference type="Proteomes" id="UP000005408"/>
    </source>
</evidence>
<dbReference type="Proteomes" id="UP000005408">
    <property type="component" value="Unassembled WGS sequence"/>
</dbReference>
<dbReference type="Pfam" id="PF03399">
    <property type="entry name" value="SAC3_GANP"/>
    <property type="match status" value="1"/>
</dbReference>
<dbReference type="PANTHER" id="PTHR12436:SF38">
    <property type="entry name" value="SAC3 DOMAIN-CONTAINING PROTEIN 1"/>
    <property type="match status" value="1"/>
</dbReference>
<name>A0A8W8NYK8_MAGGI</name>
<dbReference type="Gene3D" id="1.25.40.990">
    <property type="match status" value="1"/>
</dbReference>
<dbReference type="PANTHER" id="PTHR12436">
    <property type="entry name" value="80 KDA MCM3-ASSOCIATED PROTEIN"/>
    <property type="match status" value="1"/>
</dbReference>
<dbReference type="InterPro" id="IPR005062">
    <property type="entry name" value="SAC3/GANP/THP3_conserved"/>
</dbReference>
<feature type="domain" description="SAC3/GANP/THP3 conserved" evidence="1">
    <location>
        <begin position="42"/>
        <end position="86"/>
    </location>
</feature>
<dbReference type="EnsemblMetazoa" id="G9293.3">
    <property type="protein sequence ID" value="G9293.3:cds"/>
    <property type="gene ID" value="G9293"/>
</dbReference>
<reference evidence="2" key="1">
    <citation type="submission" date="2022-08" db="UniProtKB">
        <authorList>
            <consortium name="EnsemblMetazoa"/>
        </authorList>
    </citation>
    <scope>IDENTIFICATION</scope>
    <source>
        <strain evidence="2">05x7-T-G4-1.051#20</strain>
    </source>
</reference>
<evidence type="ECO:0000259" key="1">
    <source>
        <dbReference type="Pfam" id="PF03399"/>
    </source>
</evidence>
<accession>A0A8W8NYK8</accession>
<keyword evidence="3" id="KW-1185">Reference proteome</keyword>
<evidence type="ECO:0000313" key="2">
    <source>
        <dbReference type="EnsemblMetazoa" id="G9293.3:cds"/>
    </source>
</evidence>
<organism evidence="2 3">
    <name type="scientific">Magallana gigas</name>
    <name type="common">Pacific oyster</name>
    <name type="synonym">Crassostrea gigas</name>
    <dbReference type="NCBI Taxonomy" id="29159"/>
    <lineage>
        <taxon>Eukaryota</taxon>
        <taxon>Metazoa</taxon>
        <taxon>Spiralia</taxon>
        <taxon>Lophotrochozoa</taxon>
        <taxon>Mollusca</taxon>
        <taxon>Bivalvia</taxon>
        <taxon>Autobranchia</taxon>
        <taxon>Pteriomorphia</taxon>
        <taxon>Ostreida</taxon>
        <taxon>Ostreoidea</taxon>
        <taxon>Ostreidae</taxon>
        <taxon>Magallana</taxon>
    </lineage>
</organism>
<dbReference type="GO" id="GO:0051225">
    <property type="term" value="P:spindle assembly"/>
    <property type="evidence" value="ECO:0007669"/>
    <property type="project" value="TreeGrafter"/>
</dbReference>
<dbReference type="GO" id="GO:0051298">
    <property type="term" value="P:centrosome duplication"/>
    <property type="evidence" value="ECO:0007669"/>
    <property type="project" value="TreeGrafter"/>
</dbReference>
<dbReference type="GO" id="GO:0005634">
    <property type="term" value="C:nucleus"/>
    <property type="evidence" value="ECO:0007669"/>
    <property type="project" value="TreeGrafter"/>
</dbReference>